<evidence type="ECO:0000256" key="1">
    <source>
        <dbReference type="SAM" id="Phobius"/>
    </source>
</evidence>
<keyword evidence="1" id="KW-0472">Membrane</keyword>
<comment type="caution">
    <text evidence="2">The sequence shown here is derived from an EMBL/GenBank/DDBJ whole genome shotgun (WGS) entry which is preliminary data.</text>
</comment>
<dbReference type="Proteomes" id="UP000177610">
    <property type="component" value="Unassembled WGS sequence"/>
</dbReference>
<keyword evidence="1" id="KW-1133">Transmembrane helix</keyword>
<name>A0A1F5N8X7_9BACT</name>
<keyword evidence="1" id="KW-0812">Transmembrane</keyword>
<sequence length="212" mass="24577">MQIENQNPIPPNHPVLNHKVLYTVLGVLLLVLIAGSYFWWQEIKKSEISQEAPTLRSEQSDVPSDWKTYTNTDYGFEFKYPSYFIISSDDKTIIFDIDEFSGLEISTENNLSNLNLTQWLTSSEQYNSKDEIDKILNESEVGFSFQQNELRVDDKIGLKQKYDGEGGAVIYVFLPNNNKIYILRLGSDSHFYNQENLILDFDQILSTFKFTN</sequence>
<reference evidence="2 3" key="1">
    <citation type="journal article" date="2016" name="Nat. Commun.">
        <title>Thousands of microbial genomes shed light on interconnected biogeochemical processes in an aquifer system.</title>
        <authorList>
            <person name="Anantharaman K."/>
            <person name="Brown C.T."/>
            <person name="Hug L.A."/>
            <person name="Sharon I."/>
            <person name="Castelle C.J."/>
            <person name="Probst A.J."/>
            <person name="Thomas B.C."/>
            <person name="Singh A."/>
            <person name="Wilkins M.J."/>
            <person name="Karaoz U."/>
            <person name="Brodie E.L."/>
            <person name="Williams K.H."/>
            <person name="Hubbard S.S."/>
            <person name="Banfield J.F."/>
        </authorList>
    </citation>
    <scope>NUCLEOTIDE SEQUENCE [LARGE SCALE GENOMIC DNA]</scope>
</reference>
<evidence type="ECO:0008006" key="4">
    <source>
        <dbReference type="Google" id="ProtNLM"/>
    </source>
</evidence>
<protein>
    <recommendedName>
        <fullName evidence="4">PsbP C-terminal domain-containing protein</fullName>
    </recommendedName>
</protein>
<organism evidence="2 3">
    <name type="scientific">Candidatus Doudnabacteria bacterium RIFCSPHIGHO2_01_FULL_41_86</name>
    <dbReference type="NCBI Taxonomy" id="1817821"/>
    <lineage>
        <taxon>Bacteria</taxon>
        <taxon>Candidatus Doudnaibacteriota</taxon>
    </lineage>
</organism>
<evidence type="ECO:0000313" key="3">
    <source>
        <dbReference type="Proteomes" id="UP000177610"/>
    </source>
</evidence>
<accession>A0A1F5N8X7</accession>
<dbReference type="AlphaFoldDB" id="A0A1F5N8X7"/>
<dbReference type="EMBL" id="MFEH01000001">
    <property type="protein sequence ID" value="OGE74151.1"/>
    <property type="molecule type" value="Genomic_DNA"/>
</dbReference>
<gene>
    <name evidence="2" type="ORF">A2717_01215</name>
</gene>
<proteinExistence type="predicted"/>
<feature type="transmembrane region" description="Helical" evidence="1">
    <location>
        <begin position="20"/>
        <end position="40"/>
    </location>
</feature>
<evidence type="ECO:0000313" key="2">
    <source>
        <dbReference type="EMBL" id="OGE74151.1"/>
    </source>
</evidence>
<dbReference type="Pfam" id="PF18933">
    <property type="entry name" value="PsbP_2"/>
    <property type="match status" value="1"/>
</dbReference>